<dbReference type="EMBL" id="MG011690">
    <property type="protein sequence ID" value="AVK75886.1"/>
    <property type="molecule type" value="Genomic_DNA"/>
</dbReference>
<evidence type="ECO:0000256" key="1">
    <source>
        <dbReference type="SAM" id="MobiDB-lite"/>
    </source>
</evidence>
<protein>
    <submittedName>
        <fullName evidence="2">Uncharacterized protein</fullName>
    </submittedName>
</protein>
<dbReference type="RefSeq" id="YP_009481889.1">
    <property type="nucleotide sequence ID" value="NC_037666.1"/>
</dbReference>
<feature type="compositionally biased region" description="Basic and acidic residues" evidence="1">
    <location>
        <begin position="482"/>
        <end position="491"/>
    </location>
</feature>
<feature type="region of interest" description="Disordered" evidence="1">
    <location>
        <begin position="474"/>
        <end position="502"/>
    </location>
</feature>
<reference evidence="2" key="1">
    <citation type="journal article" date="2018" name="Nat. Commun.">
        <title>Diversity and evolution of the emerging Pandoraviridae family.</title>
        <authorList>
            <person name="Legendre M."/>
            <person name="Fabre E."/>
            <person name="Poirot O."/>
            <person name="Jeudy S."/>
            <person name="Lartigue A."/>
            <person name="Alempic J.M."/>
            <person name="Beucher L."/>
            <person name="Philippe N."/>
            <person name="Bertaux L."/>
            <person name="Christo-Foroux E."/>
            <person name="Labadie K."/>
            <person name="Coute Y."/>
            <person name="Abergel C."/>
            <person name="Claverie J.M."/>
        </authorList>
    </citation>
    <scope>NUCLEOTIDE SEQUENCE [LARGE SCALE GENOMIC DNA]</scope>
    <source>
        <strain evidence="2">Neocaledonia</strain>
    </source>
</reference>
<dbReference type="Proteomes" id="UP000249287">
    <property type="component" value="Segment"/>
</dbReference>
<dbReference type="PANTHER" id="PTHR34726:SF3">
    <property type="entry name" value="GUANYLATE-BINDING PROTEIN N-TERMINAL DOMAIN-CONTAINING PROTEIN-RELATED"/>
    <property type="match status" value="1"/>
</dbReference>
<dbReference type="InterPro" id="IPR027417">
    <property type="entry name" value="P-loop_NTPase"/>
</dbReference>
<proteinExistence type="predicted"/>
<organism evidence="2">
    <name type="scientific">Pandoravirus neocaledonia</name>
    <dbReference type="NCBI Taxonomy" id="2107708"/>
    <lineage>
        <taxon>Viruses</taxon>
        <taxon>Pandoravirus</taxon>
    </lineage>
</organism>
<evidence type="ECO:0000313" key="2">
    <source>
        <dbReference type="EMBL" id="AVK75886.1"/>
    </source>
</evidence>
<accession>A0A2U7UBR9</accession>
<dbReference type="SUPFAM" id="SSF52540">
    <property type="entry name" value="P-loop containing nucleoside triphosphate hydrolases"/>
    <property type="match status" value="1"/>
</dbReference>
<sequence>MMQLFHLMAHVPIALVLVPLILASIGRLVVAAYINYRAARQRPFVSHTPYDLCVGIDSMANLLDGGWVVRAPSLRDEPLLALKRCIAVRHDKYTIPSVPCAGEEHDAFECERTGPSPLDDGGDDKVRSMMTKAVAFVGRRGAGKTFCVNRLYGLGLAGGPLHPTPGLSITWPTAPHLPAVVDTAGDGAPTPAGDVDAAHDRRLTDGLVRDLALQCVDQAVMVVDSMTTAVQEDIDALARQMAQRGIRHLFVLHNMRYAETMVEADRTWKDNVTDIYASVGHLEHTGDLRLGHFVSEIDGVRVYHMRVAREGSDAGNVLNKHTLALLRARLDALGVARPFDPCGVIRRHLDGALSRLVIGPIGIEWHPEGLLAEDPIGGQDGAVCRIRPAAGRAAAQVRLRAVRPETNTTDHLVDAAMGDNDSESDFDAPVEVLNKGNRLVVHIDVPGVDVASLTVTSVASAHGQYAEVRGLRAPIDSNTPKTDSDMVDRHAPMGQPQGKRTSVPSCRILERPTRFGRMCVRIAMPPGSHIDPTTVVCAGGILSFVIRRQVEPVLVPVSTAPASLVCAPVGA</sequence>
<gene>
    <name evidence="2" type="ORF">pneo_cds_279</name>
</gene>
<dbReference type="PANTHER" id="PTHR34726">
    <property type="entry name" value="GBP DOMAIN-CONTAINING PROTEIN"/>
    <property type="match status" value="1"/>
</dbReference>
<dbReference type="KEGG" id="vg:36842155"/>
<name>A0A2U7UBR9_9VIRU</name>
<dbReference type="GeneID" id="36842155"/>